<keyword evidence="1 2" id="KW-0694">RNA-binding</keyword>
<dbReference type="InterPro" id="IPR006630">
    <property type="entry name" value="La_HTH"/>
</dbReference>
<feature type="compositionally biased region" description="Basic and acidic residues" evidence="3">
    <location>
        <begin position="549"/>
        <end position="558"/>
    </location>
</feature>
<protein>
    <recommendedName>
        <fullName evidence="4">HTH La-type RNA-binding domain-containing protein</fullName>
    </recommendedName>
</protein>
<feature type="compositionally biased region" description="Polar residues" evidence="3">
    <location>
        <begin position="518"/>
        <end position="548"/>
    </location>
</feature>
<dbReference type="GO" id="GO:0010494">
    <property type="term" value="C:cytoplasmic stress granule"/>
    <property type="evidence" value="ECO:0007669"/>
    <property type="project" value="TreeGrafter"/>
</dbReference>
<feature type="region of interest" description="Disordered" evidence="3">
    <location>
        <begin position="309"/>
        <end position="666"/>
    </location>
</feature>
<feature type="region of interest" description="Disordered" evidence="3">
    <location>
        <begin position="672"/>
        <end position="691"/>
    </location>
</feature>
<dbReference type="AlphaFoldDB" id="E4XJN6"/>
<feature type="compositionally biased region" description="Basic and acidic residues" evidence="3">
    <location>
        <begin position="581"/>
        <end position="594"/>
    </location>
</feature>
<feature type="compositionally biased region" description="Polar residues" evidence="3">
    <location>
        <begin position="349"/>
        <end position="358"/>
    </location>
</feature>
<feature type="domain" description="HTH La-type RNA-binding" evidence="4">
    <location>
        <begin position="53"/>
        <end position="148"/>
    </location>
</feature>
<dbReference type="GO" id="GO:0003730">
    <property type="term" value="F:mRNA 3'-UTR binding"/>
    <property type="evidence" value="ECO:0007669"/>
    <property type="project" value="TreeGrafter"/>
</dbReference>
<evidence type="ECO:0000256" key="1">
    <source>
        <dbReference type="ARBA" id="ARBA00022884"/>
    </source>
</evidence>
<dbReference type="PANTHER" id="PTHR22792:SF131">
    <property type="entry name" value="LA-RELATED PROTEIN LARP4B"/>
    <property type="match status" value="1"/>
</dbReference>
<dbReference type="InterPro" id="IPR036390">
    <property type="entry name" value="WH_DNA-bd_sf"/>
</dbReference>
<dbReference type="InterPro" id="IPR045180">
    <property type="entry name" value="La_dom_prot"/>
</dbReference>
<dbReference type="SUPFAM" id="SSF54928">
    <property type="entry name" value="RNA-binding domain, RBD"/>
    <property type="match status" value="1"/>
</dbReference>
<feature type="compositionally biased region" description="Basic residues" evidence="3">
    <location>
        <begin position="328"/>
        <end position="338"/>
    </location>
</feature>
<sequence length="691" mass="77051">MFFRLFSRFRTSSRERASLGLSGFVLPAASSDRGTDMLSPSLHSNAHASNNACMYSSSSDDQLIAQLEYYFSQDNLVQDHYLRSQMDSENYVKIMTLCDFAQVKKFIEDVTDPEQHIATLVQTKSAVLQVDDYGLKIRAKSGPEKFRLVVRDVPIGFDEQKVLNLFKIKNESKVIRAELATTSESFATWYVGFAHAEDSQKAMEHLRKTEPSFKVHMKKISAGHYQKQAHPRQVHEGWAGFSAPNYNMYPSQTPVVSTASTQHHPNNDLIQTFATFQYQKPFPPHLRIKKSKKAAADKTMFQPFIRKGIENGHQVPPPPEIPIQFSHRSTRGARRPQRQRNNPDDGNRSNDGIASSKSPLPQEPEKPTPKPQFAMEVNDFPSLGNQTPQPAISPGQSTTGAGEPEISLQPLADLLKLSESPKKHKATGLLPKKSPKSTPAPKKEDLKPTPQDAPLPSTTAKSAWPNTGKTLAEVFKTQPATTIPIEKPNVQTSATPPKPASIASDKDAPGAVKPAQRAAQNPAKNVRSSRQKTAPASQPKRQIKQESFASKEEPKQADETTENTEEEPGWVTVEIKKKVRDNKSETSDTDDAQRTQKRGNGAQRREDGDRRRERRHTGDRAPRPERDGNRGARRDRRDRDRNNNQAHEDAEKTIVQPPTPPPANTLRHQFQSKAVGLTSPPSNCSIGSFYL</sequence>
<evidence type="ECO:0000256" key="2">
    <source>
        <dbReference type="PROSITE-ProRule" id="PRU00332"/>
    </source>
</evidence>
<dbReference type="PANTHER" id="PTHR22792">
    <property type="entry name" value="LUPUS LA PROTEIN-RELATED"/>
    <property type="match status" value="1"/>
</dbReference>
<keyword evidence="6" id="KW-1185">Reference proteome</keyword>
<dbReference type="GO" id="GO:0005829">
    <property type="term" value="C:cytosol"/>
    <property type="evidence" value="ECO:0007669"/>
    <property type="project" value="TreeGrafter"/>
</dbReference>
<dbReference type="SUPFAM" id="SSF46785">
    <property type="entry name" value="Winged helix' DNA-binding domain"/>
    <property type="match status" value="1"/>
</dbReference>
<evidence type="ECO:0000259" key="4">
    <source>
        <dbReference type="PROSITE" id="PS50961"/>
    </source>
</evidence>
<feature type="compositionally biased region" description="Polar residues" evidence="3">
    <location>
        <begin position="679"/>
        <end position="691"/>
    </location>
</feature>
<dbReference type="Gene3D" id="1.10.10.10">
    <property type="entry name" value="Winged helix-like DNA-binding domain superfamily/Winged helix DNA-binding domain"/>
    <property type="match status" value="1"/>
</dbReference>
<dbReference type="PROSITE" id="PS50961">
    <property type="entry name" value="HTH_LA"/>
    <property type="match status" value="1"/>
</dbReference>
<organism evidence="5">
    <name type="scientific">Oikopleura dioica</name>
    <name type="common">Tunicate</name>
    <dbReference type="NCBI Taxonomy" id="34765"/>
    <lineage>
        <taxon>Eukaryota</taxon>
        <taxon>Metazoa</taxon>
        <taxon>Chordata</taxon>
        <taxon>Tunicata</taxon>
        <taxon>Appendicularia</taxon>
        <taxon>Copelata</taxon>
        <taxon>Oikopleuridae</taxon>
        <taxon>Oikopleura</taxon>
    </lineage>
</organism>
<dbReference type="InterPro" id="IPR036388">
    <property type="entry name" value="WH-like_DNA-bd_sf"/>
</dbReference>
<feature type="compositionally biased region" description="Basic and acidic residues" evidence="3">
    <location>
        <begin position="603"/>
        <end position="652"/>
    </location>
</feature>
<dbReference type="InParanoid" id="E4XJN6"/>
<name>E4XJN6_OIKDI</name>
<feature type="compositionally biased region" description="Polar residues" evidence="3">
    <location>
        <begin position="456"/>
        <end position="469"/>
    </location>
</feature>
<dbReference type="EMBL" id="FN653061">
    <property type="protein sequence ID" value="CBY10679.1"/>
    <property type="molecule type" value="Genomic_DNA"/>
</dbReference>
<accession>E4XJN6</accession>
<gene>
    <name evidence="5" type="ORF">GSOID_T00012837001</name>
</gene>
<proteinExistence type="predicted"/>
<feature type="compositionally biased region" description="Acidic residues" evidence="3">
    <location>
        <begin position="559"/>
        <end position="568"/>
    </location>
</feature>
<dbReference type="GO" id="GO:0045727">
    <property type="term" value="P:positive regulation of translation"/>
    <property type="evidence" value="ECO:0007669"/>
    <property type="project" value="TreeGrafter"/>
</dbReference>
<dbReference type="Pfam" id="PF05383">
    <property type="entry name" value="La"/>
    <property type="match status" value="1"/>
</dbReference>
<dbReference type="OrthoDB" id="10046764at2759"/>
<evidence type="ECO:0000313" key="6">
    <source>
        <dbReference type="Proteomes" id="UP000001307"/>
    </source>
</evidence>
<dbReference type="SMART" id="SM00715">
    <property type="entry name" value="LA"/>
    <property type="match status" value="1"/>
</dbReference>
<feature type="compositionally biased region" description="Polar residues" evidence="3">
    <location>
        <begin position="383"/>
        <end position="400"/>
    </location>
</feature>
<evidence type="ECO:0000313" key="5">
    <source>
        <dbReference type="EMBL" id="CBY10679.1"/>
    </source>
</evidence>
<reference evidence="5" key="1">
    <citation type="journal article" date="2010" name="Science">
        <title>Plasticity of animal genome architecture unmasked by rapid evolution of a pelagic tunicate.</title>
        <authorList>
            <person name="Denoeud F."/>
            <person name="Henriet S."/>
            <person name="Mungpakdee S."/>
            <person name="Aury J.M."/>
            <person name="Da Silva C."/>
            <person name="Brinkmann H."/>
            <person name="Mikhaleva J."/>
            <person name="Olsen L.C."/>
            <person name="Jubin C."/>
            <person name="Canestro C."/>
            <person name="Bouquet J.M."/>
            <person name="Danks G."/>
            <person name="Poulain J."/>
            <person name="Campsteijn C."/>
            <person name="Adamski M."/>
            <person name="Cross I."/>
            <person name="Yadetie F."/>
            <person name="Muffato M."/>
            <person name="Louis A."/>
            <person name="Butcher S."/>
            <person name="Tsagkogeorga G."/>
            <person name="Konrad A."/>
            <person name="Singh S."/>
            <person name="Jensen M.F."/>
            <person name="Cong E.H."/>
            <person name="Eikeseth-Otteraa H."/>
            <person name="Noel B."/>
            <person name="Anthouard V."/>
            <person name="Porcel B.M."/>
            <person name="Kachouri-Lafond R."/>
            <person name="Nishino A."/>
            <person name="Ugolini M."/>
            <person name="Chourrout P."/>
            <person name="Nishida H."/>
            <person name="Aasland R."/>
            <person name="Huzurbazar S."/>
            <person name="Westhof E."/>
            <person name="Delsuc F."/>
            <person name="Lehrach H."/>
            <person name="Reinhardt R."/>
            <person name="Weissenbach J."/>
            <person name="Roy S.W."/>
            <person name="Artiguenave F."/>
            <person name="Postlethwait J.H."/>
            <person name="Manak J.R."/>
            <person name="Thompson E.M."/>
            <person name="Jaillon O."/>
            <person name="Du Pasquier L."/>
            <person name="Boudinot P."/>
            <person name="Liberles D.A."/>
            <person name="Volff J.N."/>
            <person name="Philippe H."/>
            <person name="Lenhard B."/>
            <person name="Roest Crollius H."/>
            <person name="Wincker P."/>
            <person name="Chourrout D."/>
        </authorList>
    </citation>
    <scope>NUCLEOTIDE SEQUENCE [LARGE SCALE GENOMIC DNA]</scope>
</reference>
<evidence type="ECO:0000256" key="3">
    <source>
        <dbReference type="SAM" id="MobiDB-lite"/>
    </source>
</evidence>
<dbReference type="Proteomes" id="UP000001307">
    <property type="component" value="Unassembled WGS sequence"/>
</dbReference>
<dbReference type="InterPro" id="IPR035979">
    <property type="entry name" value="RBD_domain_sf"/>
</dbReference>